<gene>
    <name evidence="2" type="ORF">D9756_004020</name>
</gene>
<reference evidence="2 3" key="1">
    <citation type="journal article" date="2020" name="ISME J.">
        <title>Uncovering the hidden diversity of litter-decomposition mechanisms in mushroom-forming fungi.</title>
        <authorList>
            <person name="Floudas D."/>
            <person name="Bentzer J."/>
            <person name="Ahren D."/>
            <person name="Johansson T."/>
            <person name="Persson P."/>
            <person name="Tunlid A."/>
        </authorList>
    </citation>
    <scope>NUCLEOTIDE SEQUENCE [LARGE SCALE GENOMIC DNA]</scope>
    <source>
        <strain evidence="2 3">CBS 146.42</strain>
    </source>
</reference>
<accession>A0A8H5D9N7</accession>
<evidence type="ECO:0000256" key="1">
    <source>
        <dbReference type="SAM" id="MobiDB-lite"/>
    </source>
</evidence>
<feature type="compositionally biased region" description="Basic and acidic residues" evidence="1">
    <location>
        <begin position="118"/>
        <end position="139"/>
    </location>
</feature>
<evidence type="ECO:0000313" key="2">
    <source>
        <dbReference type="EMBL" id="KAF5355734.1"/>
    </source>
</evidence>
<feature type="region of interest" description="Disordered" evidence="1">
    <location>
        <begin position="118"/>
        <end position="157"/>
    </location>
</feature>
<dbReference type="OrthoDB" id="4023585at2759"/>
<sequence>MVTLTLRPLLIDVITDPVDTKGSISVECLSNLPVICIPVVAYSPLSTMIPRVFCASRSISVRATLPSLQRHFHGSPIAHEGVGEKVRELGHKVNLKVGQGLASAIDKGEKATYATKEKLESAEASAEEGKSYAEKKANDAAKGAQKAKEDLKQELKK</sequence>
<dbReference type="Proteomes" id="UP000559027">
    <property type="component" value="Unassembled WGS sequence"/>
</dbReference>
<protein>
    <submittedName>
        <fullName evidence="2">Uncharacterized protein</fullName>
    </submittedName>
</protein>
<evidence type="ECO:0000313" key="3">
    <source>
        <dbReference type="Proteomes" id="UP000559027"/>
    </source>
</evidence>
<dbReference type="AlphaFoldDB" id="A0A8H5D9N7"/>
<feature type="compositionally biased region" description="Basic and acidic residues" evidence="1">
    <location>
        <begin position="146"/>
        <end position="157"/>
    </location>
</feature>
<organism evidence="2 3">
    <name type="scientific">Leucocoprinus leucothites</name>
    <dbReference type="NCBI Taxonomy" id="201217"/>
    <lineage>
        <taxon>Eukaryota</taxon>
        <taxon>Fungi</taxon>
        <taxon>Dikarya</taxon>
        <taxon>Basidiomycota</taxon>
        <taxon>Agaricomycotina</taxon>
        <taxon>Agaricomycetes</taxon>
        <taxon>Agaricomycetidae</taxon>
        <taxon>Agaricales</taxon>
        <taxon>Agaricineae</taxon>
        <taxon>Agaricaceae</taxon>
        <taxon>Leucocoprinus</taxon>
    </lineage>
</organism>
<keyword evidence="3" id="KW-1185">Reference proteome</keyword>
<name>A0A8H5D9N7_9AGAR</name>
<proteinExistence type="predicted"/>
<dbReference type="EMBL" id="JAACJO010000007">
    <property type="protein sequence ID" value="KAF5355734.1"/>
    <property type="molecule type" value="Genomic_DNA"/>
</dbReference>
<comment type="caution">
    <text evidence="2">The sequence shown here is derived from an EMBL/GenBank/DDBJ whole genome shotgun (WGS) entry which is preliminary data.</text>
</comment>